<evidence type="ECO:0008006" key="3">
    <source>
        <dbReference type="Google" id="ProtNLM"/>
    </source>
</evidence>
<keyword evidence="2" id="KW-1185">Reference proteome</keyword>
<name>A0ABV5CVT8_9ACTN</name>
<dbReference type="EMBL" id="JBCGDC010000079">
    <property type="protein sequence ID" value="MFB6396119.1"/>
    <property type="molecule type" value="Genomic_DNA"/>
</dbReference>
<dbReference type="Gene3D" id="3.30.930.10">
    <property type="entry name" value="Bira Bifunctional Protein, Domain 2"/>
    <property type="match status" value="1"/>
</dbReference>
<evidence type="ECO:0000313" key="1">
    <source>
        <dbReference type="EMBL" id="MFB6396119.1"/>
    </source>
</evidence>
<comment type="caution">
    <text evidence="1">The sequence shown here is derived from an EMBL/GenBank/DDBJ whole genome shotgun (WGS) entry which is preliminary data.</text>
</comment>
<dbReference type="SUPFAM" id="SSF55681">
    <property type="entry name" value="Class II aaRS and biotin synthetases"/>
    <property type="match status" value="1"/>
</dbReference>
<feature type="non-terminal residue" evidence="1">
    <location>
        <position position="301"/>
    </location>
</feature>
<accession>A0ABV5CVT8</accession>
<dbReference type="InterPro" id="IPR045864">
    <property type="entry name" value="aa-tRNA-synth_II/BPL/LPL"/>
</dbReference>
<proteinExistence type="predicted"/>
<sequence length="301" mass="32809">MRQRLRQALCRDGYLFPTAVAGLYGRDGRFESLVDAVGSAVSAMAAEVGAAVVRYPPAVAADELHRVGYLRSFPHLAGTISVCADTTGRETAVAARLHRDGAWEELLRPSELAPCPAACYPVYPHLAGRDVGGGEWYDTMGYCFRREPSDDPFRMQLFRMHEIVCVGDRATVDRFLARAHDFAGRLFTGFGLTVTRAVATDPFFGSGGRMLAREQLERDLKQEYVCPTDDGGVALASVNDHETHFTRPYGVTGGDGQPAVSACVGFGLERVVLAAFLQHGPSPRDWPEVTRRAFGAGRPDR</sequence>
<evidence type="ECO:0000313" key="2">
    <source>
        <dbReference type="Proteomes" id="UP001582793"/>
    </source>
</evidence>
<organism evidence="1 2">
    <name type="scientific">Polymorphospora lycopeni</name>
    <dbReference type="NCBI Taxonomy" id="3140240"/>
    <lineage>
        <taxon>Bacteria</taxon>
        <taxon>Bacillati</taxon>
        <taxon>Actinomycetota</taxon>
        <taxon>Actinomycetes</taxon>
        <taxon>Micromonosporales</taxon>
        <taxon>Micromonosporaceae</taxon>
        <taxon>Polymorphospora</taxon>
    </lineage>
</organism>
<gene>
    <name evidence="1" type="ORF">AAFH96_23855</name>
</gene>
<reference evidence="1 2" key="1">
    <citation type="submission" date="2024-04" db="EMBL/GenBank/DDBJ databases">
        <title>Polymorphospora sp. isolated from Baiyangdian Lake in Xiong'an New Area.</title>
        <authorList>
            <person name="Zhang X."/>
            <person name="Liu J."/>
        </authorList>
    </citation>
    <scope>NUCLEOTIDE SEQUENCE [LARGE SCALE GENOMIC DNA]</scope>
    <source>
        <strain evidence="1 2">2-325</strain>
    </source>
</reference>
<dbReference type="Proteomes" id="UP001582793">
    <property type="component" value="Unassembled WGS sequence"/>
</dbReference>
<dbReference type="RefSeq" id="WP_375735679.1">
    <property type="nucleotide sequence ID" value="NZ_JBCGDC010000079.1"/>
</dbReference>
<protein>
    <recommendedName>
        <fullName evidence="3">Aminoacyl-transfer RNA synthetases class-II family profile domain-containing protein</fullName>
    </recommendedName>
</protein>